<comment type="caution">
    <text evidence="1">The sequence shown here is derived from an EMBL/GenBank/DDBJ whole genome shotgun (WGS) entry which is preliminary data.</text>
</comment>
<name>A0A074KU06_9BACT</name>
<dbReference type="SUPFAM" id="SSF63829">
    <property type="entry name" value="Calcium-dependent phosphotriesterase"/>
    <property type="match status" value="1"/>
</dbReference>
<organism evidence="1 2">
    <name type="scientific">Anditalea andensis</name>
    <dbReference type="NCBI Taxonomy" id="1048983"/>
    <lineage>
        <taxon>Bacteria</taxon>
        <taxon>Pseudomonadati</taxon>
        <taxon>Bacteroidota</taxon>
        <taxon>Cytophagia</taxon>
        <taxon>Cytophagales</taxon>
        <taxon>Cytophagaceae</taxon>
        <taxon>Anditalea</taxon>
    </lineage>
</organism>
<dbReference type="InterPro" id="IPR025316">
    <property type="entry name" value="DUF4221"/>
</dbReference>
<dbReference type="AlphaFoldDB" id="A0A074KU06"/>
<dbReference type="EMBL" id="JMIH01000024">
    <property type="protein sequence ID" value="KEO72399.1"/>
    <property type="molecule type" value="Genomic_DNA"/>
</dbReference>
<gene>
    <name evidence="1" type="ORF">EL17_16780</name>
</gene>
<accession>A0A074KU06</accession>
<evidence type="ECO:0000313" key="2">
    <source>
        <dbReference type="Proteomes" id="UP000027821"/>
    </source>
</evidence>
<reference evidence="1 2" key="1">
    <citation type="submission" date="2014-04" db="EMBL/GenBank/DDBJ databases">
        <title>Characterization and application of a salt tolerant electro-active bacterium.</title>
        <authorList>
            <person name="Yang L."/>
            <person name="Wei S."/>
            <person name="Tay Q.X.M."/>
        </authorList>
    </citation>
    <scope>NUCLEOTIDE SEQUENCE [LARGE SCALE GENOMIC DNA]</scope>
    <source>
        <strain evidence="1 2">LY1</strain>
    </source>
</reference>
<keyword evidence="2" id="KW-1185">Reference proteome</keyword>
<sequence>MTLEMAKIIRIKNLIVFITVAIFACSSPQNKENINVGEVFELKEDLKIFDLPDGWGHFNLVFKNLSDEIYFFNYNNFSLAAFDKENQNMIFLTTFESEGPNGVDGRVLDFTIDDEKNIWFFTTTDQLYKMNSNGEILEKHSLETGELMEENISLLPNNFQKVGDVFYFPAFPMVFKWTDLSVDELSKLPNLVSYNLQDQTYEKLNFYDRAYLGNNLNKFIMPFLGRGKSDEIIINHNYKDIYVYHHGEVDKIEASLSEFSPSPPVSERDMFDDMEEIMRIMHHTDSYMAFSYFPKHHIYVRTAKFEEIPEAASDNMNSDVASKWALIILDEQYNKLGEISLPEKGANGDYIFDTPEGLWFSTDHPDNPQMDEDKLQFRLLSKN</sequence>
<dbReference type="PROSITE" id="PS51257">
    <property type="entry name" value="PROKAR_LIPOPROTEIN"/>
    <property type="match status" value="1"/>
</dbReference>
<protein>
    <recommendedName>
        <fullName evidence="3">DUF4221 domain-containing protein</fullName>
    </recommendedName>
</protein>
<evidence type="ECO:0000313" key="1">
    <source>
        <dbReference type="EMBL" id="KEO72399.1"/>
    </source>
</evidence>
<evidence type="ECO:0008006" key="3">
    <source>
        <dbReference type="Google" id="ProtNLM"/>
    </source>
</evidence>
<dbReference type="Proteomes" id="UP000027821">
    <property type="component" value="Unassembled WGS sequence"/>
</dbReference>
<proteinExistence type="predicted"/>
<dbReference type="Pfam" id="PF13970">
    <property type="entry name" value="DUF4221"/>
    <property type="match status" value="1"/>
</dbReference>
<dbReference type="OrthoDB" id="820466at2"/>